<name>A0A2P1GMB4_9VIRU</name>
<evidence type="ECO:0000256" key="1">
    <source>
        <dbReference type="SAM" id="MobiDB-lite"/>
    </source>
</evidence>
<feature type="region of interest" description="Disordered" evidence="1">
    <location>
        <begin position="151"/>
        <end position="200"/>
    </location>
</feature>
<feature type="compositionally biased region" description="Basic and acidic residues" evidence="1">
    <location>
        <begin position="186"/>
        <end position="200"/>
    </location>
</feature>
<feature type="compositionally biased region" description="Basic and acidic residues" evidence="1">
    <location>
        <begin position="171"/>
        <end position="180"/>
    </location>
</feature>
<feature type="compositionally biased region" description="Basic residues" evidence="1">
    <location>
        <begin position="25"/>
        <end position="42"/>
    </location>
</feature>
<protein>
    <submittedName>
        <fullName evidence="2">Uncharacterized protein</fullName>
    </submittedName>
</protein>
<accession>A0A2P1GMB4</accession>
<sequence length="200" mass="23204">MEPNWNQWQVVQPLNPNAGVWRPNYRGRGRGRGRGNNRRGRSQNRNQGYRDSSNPNWRNRSNSRPRSQSRTRDPVERPTSYFGGKVVLTDGTVGKHNPSYPHCFGSNCVGSYLNNYSLPPAVKITHYDCETKTGDSYVEYTHKFQVEYKTRLSSNSKYQPPQSVPQYQKRGRSEERERGRSQSVDRLTEKTKDLRIASVY</sequence>
<feature type="compositionally biased region" description="Low complexity" evidence="1">
    <location>
        <begin position="43"/>
        <end position="60"/>
    </location>
</feature>
<proteinExistence type="predicted"/>
<evidence type="ECO:0000313" key="2">
    <source>
        <dbReference type="EMBL" id="AVM87134.1"/>
    </source>
</evidence>
<dbReference type="EMBL" id="MG599878">
    <property type="protein sequence ID" value="AVM87134.1"/>
    <property type="molecule type" value="Genomic_RNA"/>
</dbReference>
<reference evidence="2" key="1">
    <citation type="journal article" date="2018" name="Nature">
        <title>The evolutionary history of vertebrate RNA viruses.</title>
        <authorList>
            <person name="Shi M."/>
            <person name="Lin X.D."/>
            <person name="Chen X."/>
            <person name="Tian J.H."/>
            <person name="Chen L.J."/>
            <person name="Li K."/>
            <person name="Wang W."/>
            <person name="Eden J.S."/>
            <person name="Shen J.J."/>
            <person name="Liu L."/>
            <person name="Holmes E.C."/>
            <person name="Zhang Y.Z."/>
        </authorList>
    </citation>
    <scope>NUCLEOTIDE SEQUENCE</scope>
    <source>
        <strain evidence="2">FZFYG149406</strain>
    </source>
</reference>
<feature type="compositionally biased region" description="Polar residues" evidence="1">
    <location>
        <begin position="151"/>
        <end position="166"/>
    </location>
</feature>
<organism evidence="2">
    <name type="scientific">Western African lungfish astro-like virus</name>
    <dbReference type="NCBI Taxonomy" id="2116421"/>
    <lineage>
        <taxon>Viruses</taxon>
        <taxon>Riboviria</taxon>
    </lineage>
</organism>
<feature type="region of interest" description="Disordered" evidence="1">
    <location>
        <begin position="16"/>
        <end position="83"/>
    </location>
</feature>